<protein>
    <recommendedName>
        <fullName evidence="1">Polysaccharide pyruvyl transferase domain-containing protein</fullName>
    </recommendedName>
</protein>
<reference evidence="2 3" key="1">
    <citation type="submission" date="2018-05" db="EMBL/GenBank/DDBJ databases">
        <title>Genetic diversity of glacier-inhabiting Cryobacterium bacteria in China and description of Cryobacterium mengkeensis sp. nov. and Arthrobacter glacialis sp. nov.</title>
        <authorList>
            <person name="Liu Q."/>
            <person name="Xin Y.-H."/>
        </authorList>
    </citation>
    <scope>NUCLEOTIDE SEQUENCE [LARGE SCALE GENOMIC DNA]</scope>
    <source>
        <strain evidence="2 3">SK-1</strain>
    </source>
</reference>
<evidence type="ECO:0000313" key="2">
    <source>
        <dbReference type="EMBL" id="PXA68672.1"/>
    </source>
</evidence>
<dbReference type="Proteomes" id="UP000246722">
    <property type="component" value="Unassembled WGS sequence"/>
</dbReference>
<keyword evidence="3" id="KW-1185">Reference proteome</keyword>
<name>A0A317ZQ91_9MICO</name>
<comment type="caution">
    <text evidence="2">The sequence shown here is derived from an EMBL/GenBank/DDBJ whole genome shotgun (WGS) entry which is preliminary data.</text>
</comment>
<dbReference type="EMBL" id="QHLY01000012">
    <property type="protein sequence ID" value="PXA68672.1"/>
    <property type="molecule type" value="Genomic_DNA"/>
</dbReference>
<evidence type="ECO:0000259" key="1">
    <source>
        <dbReference type="Pfam" id="PF04230"/>
    </source>
</evidence>
<sequence>MLLSDIDSEYLRGLRDSTGVTLREAIGDMIDVALLDAPNQTNVGDSLIWAGEMAYLRRLGLRLRYVSDLNTYDPAELRRAMPSGVVLLHGGGNFGDLWTGHQNHREQIAKDLPDYRIVQLPQSIYFQSPERAALANAIIGTHPDFHLLLRDSLSIERAKNVLPNLTPIFCYDMALGFEPPAGLQPAPGQSLLIIARQDKEAMSGLHTVGAGWVPGLDATNTDWHSEGWLAVRWRFARTAMKLHHRLVRYRRRIRLIPVYPQWAVQRLIVSLNDINIEGALRLYATARVVVVDRLHAHVLAILLGIDHVALDNNYRKIGAVFEDYTGKFTTAKYATDLDIARGYVEELVAP</sequence>
<accession>A0A317ZQ91</accession>
<dbReference type="Pfam" id="PF04230">
    <property type="entry name" value="PS_pyruv_trans"/>
    <property type="match status" value="1"/>
</dbReference>
<gene>
    <name evidence="2" type="ORF">CTB96_19005</name>
</gene>
<dbReference type="AlphaFoldDB" id="A0A317ZQ91"/>
<proteinExistence type="predicted"/>
<feature type="domain" description="Polysaccharide pyruvyl transferase" evidence="1">
    <location>
        <begin position="42"/>
        <end position="313"/>
    </location>
</feature>
<evidence type="ECO:0000313" key="3">
    <source>
        <dbReference type="Proteomes" id="UP000246722"/>
    </source>
</evidence>
<dbReference type="InterPro" id="IPR007345">
    <property type="entry name" value="Polysacch_pyruvyl_Trfase"/>
</dbReference>
<organism evidence="2 3">
    <name type="scientific">Cryobacterium arcticum</name>
    <dbReference type="NCBI Taxonomy" id="670052"/>
    <lineage>
        <taxon>Bacteria</taxon>
        <taxon>Bacillati</taxon>
        <taxon>Actinomycetota</taxon>
        <taxon>Actinomycetes</taxon>
        <taxon>Micrococcales</taxon>
        <taxon>Microbacteriaceae</taxon>
        <taxon>Cryobacterium</taxon>
    </lineage>
</organism>